<dbReference type="InterPro" id="IPR049317">
    <property type="entry name" value="GCIP-like_N"/>
</dbReference>
<evidence type="ECO:0000313" key="2">
    <source>
        <dbReference type="EMBL" id="CAG9319706.1"/>
    </source>
</evidence>
<accession>A0AAU9J322</accession>
<proteinExistence type="predicted"/>
<keyword evidence="3" id="KW-1185">Reference proteome</keyword>
<evidence type="ECO:0000259" key="1">
    <source>
        <dbReference type="Pfam" id="PF13324"/>
    </source>
</evidence>
<organism evidence="2 3">
    <name type="scientific">Blepharisma stoltei</name>
    <dbReference type="NCBI Taxonomy" id="1481888"/>
    <lineage>
        <taxon>Eukaryota</taxon>
        <taxon>Sar</taxon>
        <taxon>Alveolata</taxon>
        <taxon>Ciliophora</taxon>
        <taxon>Postciliodesmatophora</taxon>
        <taxon>Heterotrichea</taxon>
        <taxon>Heterotrichida</taxon>
        <taxon>Blepharismidae</taxon>
        <taxon>Blepharisma</taxon>
    </lineage>
</organism>
<name>A0AAU9J322_9CILI</name>
<sequence length="264" mass="30113">MEDNKAIALLRLCRELPYSLELDSDEVITFSTEMMKHEIYKFHLGLSEEIDLESLESLCESLRNQVLVFVIGVKQKVKGKGKLLEDSVKEYCVKFIAEIVRLLEDAAANMDTDAKLLNVGKACNVIDKANDIPGEIRNYLAGKILEELDQIKSASEDLNYEDNENVSELCRKTVDFVSKQVEFWEQVSRDLLSDRIDLIHAGLILETSKESSKEVDYLVASFLSIEEDVYIEEEIEDINEILRKLNAIYQKLSVLDIDIPSIDL</sequence>
<dbReference type="EMBL" id="CAJZBQ010000023">
    <property type="protein sequence ID" value="CAG9319706.1"/>
    <property type="molecule type" value="Genomic_DNA"/>
</dbReference>
<feature type="domain" description="Cyclin-D1-binding protein 1-like N-terminal" evidence="1">
    <location>
        <begin position="48"/>
        <end position="158"/>
    </location>
</feature>
<dbReference type="AlphaFoldDB" id="A0AAU9J322"/>
<gene>
    <name evidence="2" type="ORF">BSTOLATCC_MIC24255</name>
</gene>
<comment type="caution">
    <text evidence="2">The sequence shown here is derived from an EMBL/GenBank/DDBJ whole genome shotgun (WGS) entry which is preliminary data.</text>
</comment>
<dbReference type="Proteomes" id="UP001162131">
    <property type="component" value="Unassembled WGS sequence"/>
</dbReference>
<evidence type="ECO:0000313" key="3">
    <source>
        <dbReference type="Proteomes" id="UP001162131"/>
    </source>
</evidence>
<reference evidence="2" key="1">
    <citation type="submission" date="2021-09" db="EMBL/GenBank/DDBJ databases">
        <authorList>
            <consortium name="AG Swart"/>
            <person name="Singh M."/>
            <person name="Singh A."/>
            <person name="Seah K."/>
            <person name="Emmerich C."/>
        </authorList>
    </citation>
    <scope>NUCLEOTIDE SEQUENCE</scope>
    <source>
        <strain evidence="2">ATCC30299</strain>
    </source>
</reference>
<protein>
    <recommendedName>
        <fullName evidence="1">Cyclin-D1-binding protein 1-like N-terminal domain-containing protein</fullName>
    </recommendedName>
</protein>
<dbReference type="Pfam" id="PF13324">
    <property type="entry name" value="GCIP_N"/>
    <property type="match status" value="1"/>
</dbReference>